<evidence type="ECO:0000256" key="1">
    <source>
        <dbReference type="HAMAP-Rule" id="MF_00612"/>
    </source>
</evidence>
<evidence type="ECO:0000256" key="2">
    <source>
        <dbReference type="SAM" id="MobiDB-lite"/>
    </source>
</evidence>
<accession>A0ABZ1FX02</accession>
<reference evidence="4 5" key="1">
    <citation type="submission" date="2022-10" db="EMBL/GenBank/DDBJ databases">
        <title>The complete genomes of actinobacterial strains from the NBC collection.</title>
        <authorList>
            <person name="Joergensen T.S."/>
            <person name="Alvarez Arevalo M."/>
            <person name="Sterndorff E.B."/>
            <person name="Faurdal D."/>
            <person name="Vuksanovic O."/>
            <person name="Mourched A.-S."/>
            <person name="Charusanti P."/>
            <person name="Shaw S."/>
            <person name="Blin K."/>
            <person name="Weber T."/>
        </authorList>
    </citation>
    <scope>NUCLEOTIDE SEQUENCE [LARGE SCALE GENOMIC DNA]</scope>
    <source>
        <strain evidence="4 5">NBC 01769</strain>
    </source>
</reference>
<name>A0ABZ1FX02_9ACTN</name>
<proteinExistence type="inferred from homology"/>
<dbReference type="SUPFAM" id="SSF54427">
    <property type="entry name" value="NTF2-like"/>
    <property type="match status" value="1"/>
</dbReference>
<comment type="similarity">
    <text evidence="1">Belongs to the UPF0225 family.</text>
</comment>
<dbReference type="RefSeq" id="WP_145766673.1">
    <property type="nucleotide sequence ID" value="NZ_CP109114.1"/>
</dbReference>
<feature type="compositionally biased region" description="Basic residues" evidence="2">
    <location>
        <begin position="1"/>
        <end position="10"/>
    </location>
</feature>
<feature type="domain" description="YchJ-like middle NTF2-like" evidence="3">
    <location>
        <begin position="53"/>
        <end position="147"/>
    </location>
</feature>
<feature type="region of interest" description="Disordered" evidence="2">
    <location>
        <begin position="1"/>
        <end position="20"/>
    </location>
</feature>
<keyword evidence="5" id="KW-1185">Reference proteome</keyword>
<dbReference type="Pfam" id="PF17775">
    <property type="entry name" value="YchJ_M-like"/>
    <property type="match status" value="1"/>
</dbReference>
<dbReference type="InterPro" id="IPR023006">
    <property type="entry name" value="YchJ-like"/>
</dbReference>
<feature type="compositionally biased region" description="Low complexity" evidence="2">
    <location>
        <begin position="11"/>
        <end position="20"/>
    </location>
</feature>
<dbReference type="EMBL" id="CP109114">
    <property type="protein sequence ID" value="WSC12142.1"/>
    <property type="molecule type" value="Genomic_DNA"/>
</dbReference>
<dbReference type="HAMAP" id="MF_00612">
    <property type="entry name" value="UPF0225"/>
    <property type="match status" value="1"/>
</dbReference>
<dbReference type="Proteomes" id="UP001330827">
    <property type="component" value="Chromosome"/>
</dbReference>
<dbReference type="InterPro" id="IPR032710">
    <property type="entry name" value="NTF2-like_dom_sf"/>
</dbReference>
<organism evidence="4 5">
    <name type="scientific">Streptomyces brevispora</name>
    <dbReference type="NCBI Taxonomy" id="887462"/>
    <lineage>
        <taxon>Bacteria</taxon>
        <taxon>Bacillati</taxon>
        <taxon>Actinomycetota</taxon>
        <taxon>Actinomycetes</taxon>
        <taxon>Kitasatosporales</taxon>
        <taxon>Streptomycetaceae</taxon>
        <taxon>Streptomyces</taxon>
    </lineage>
</organism>
<evidence type="ECO:0000259" key="3">
    <source>
        <dbReference type="Pfam" id="PF17775"/>
    </source>
</evidence>
<dbReference type="InterPro" id="IPR048469">
    <property type="entry name" value="YchJ-like_M"/>
</dbReference>
<protein>
    <recommendedName>
        <fullName evidence="1">UPF0225 protein OIE64_04310</fullName>
    </recommendedName>
</protein>
<gene>
    <name evidence="4" type="ORF">OIE64_04310</name>
</gene>
<sequence length="152" mass="16691">MSRRTSRPRRPSAASARTTSAAEITAASPCPCGMPAEYGACCGRLHAGAAAPTCEALMRSRYSAFVVHDAAYLLRTWHPDSRPEVLDLDDPGMRWERLEILGATEGSAFHTTGTVTFRAHFTHNGRAGSLHEKSRFVRYEGAWVYESALFTD</sequence>
<dbReference type="PANTHER" id="PTHR33747">
    <property type="entry name" value="UPF0225 PROTEIN SCO1677"/>
    <property type="match status" value="1"/>
</dbReference>
<evidence type="ECO:0000313" key="4">
    <source>
        <dbReference type="EMBL" id="WSC12142.1"/>
    </source>
</evidence>
<dbReference type="PANTHER" id="PTHR33747:SF1">
    <property type="entry name" value="ADENYLATE CYCLASE-ASSOCIATED CAP C-TERMINAL DOMAIN-CONTAINING PROTEIN"/>
    <property type="match status" value="1"/>
</dbReference>
<evidence type="ECO:0000313" key="5">
    <source>
        <dbReference type="Proteomes" id="UP001330827"/>
    </source>
</evidence>
<dbReference type="Gene3D" id="3.10.450.50">
    <property type="match status" value="1"/>
</dbReference>